<name>A0A1M4Z5D9_9BACT</name>
<feature type="domain" description="Alpha-L-rhamnosidase six-hairpin glycosidase" evidence="6">
    <location>
        <begin position="461"/>
        <end position="787"/>
    </location>
</feature>
<comment type="catalytic activity">
    <reaction evidence="1">
        <text>Hydrolysis of terminal non-reducing alpha-L-rhamnose residues in alpha-L-rhamnosides.</text>
        <dbReference type="EC" id="3.2.1.40"/>
    </reaction>
</comment>
<dbReference type="InterPro" id="IPR012341">
    <property type="entry name" value="6hp_glycosidase-like_sf"/>
</dbReference>
<evidence type="ECO:0000259" key="5">
    <source>
        <dbReference type="Pfam" id="PF08531"/>
    </source>
</evidence>
<dbReference type="Pfam" id="PF08531">
    <property type="entry name" value="Bac_rhamnosid_N"/>
    <property type="match status" value="1"/>
</dbReference>
<evidence type="ECO:0000256" key="1">
    <source>
        <dbReference type="ARBA" id="ARBA00001445"/>
    </source>
</evidence>
<dbReference type="SUPFAM" id="SSF48208">
    <property type="entry name" value="Six-hairpin glycosidases"/>
    <property type="match status" value="1"/>
</dbReference>
<proteinExistence type="predicted"/>
<evidence type="ECO:0000259" key="4">
    <source>
        <dbReference type="Pfam" id="PF05592"/>
    </source>
</evidence>
<feature type="domain" description="Bacterial alpha-L-rhamnosidase N-terminal" evidence="5">
    <location>
        <begin position="164"/>
        <end position="333"/>
    </location>
</feature>
<dbReference type="EC" id="3.2.1.40" evidence="2"/>
<dbReference type="InterPro" id="IPR016007">
    <property type="entry name" value="Alpha_rhamnosid"/>
</dbReference>
<accession>A0A1M4Z5D9</accession>
<dbReference type="Gene3D" id="2.60.40.10">
    <property type="entry name" value="Immunoglobulins"/>
    <property type="match status" value="1"/>
</dbReference>
<keyword evidence="9" id="KW-1185">Reference proteome</keyword>
<dbReference type="PANTHER" id="PTHR33307">
    <property type="entry name" value="ALPHA-RHAMNOSIDASE (EUROFUNG)"/>
    <property type="match status" value="1"/>
</dbReference>
<dbReference type="InterPro" id="IPR035396">
    <property type="entry name" value="Bac_rhamnosid6H"/>
</dbReference>
<dbReference type="InterPro" id="IPR013783">
    <property type="entry name" value="Ig-like_fold"/>
</dbReference>
<evidence type="ECO:0000259" key="7">
    <source>
        <dbReference type="Pfam" id="PF17390"/>
    </source>
</evidence>
<dbReference type="Pfam" id="PF25788">
    <property type="entry name" value="Ig_Rha78A_N"/>
    <property type="match status" value="1"/>
</dbReference>
<sequence>MKGDSLKKILILFVLFTGNMLYAQTKVNSLLCEHLVSPLGIDVPQPRFSWQLSSSTPGIKQQSYQLSVGTDSLGVIQLAGNSWMLKGKSGEQLVTYKGSGLKPFTKYFWSVTIVDNKGNKATASSSFETGMMNQQNWRGSWISDSRDSKMKPAGLFRRSFLIEKKIASARAYITVAGLYELYLNGQRIGNHRLDPMYTRFDRRNLYVTYDVTSSLQPGNNVVGVMLGNGWYNHQSTAVWDFDKAPWRNRPSFCMDLRITFTDGTQQIVSTDKQWKTTLGPLLFNSIYTGEQYDATRYIPDWNNAMGVDSAWKQCTYVAAPSTKIVAQSMVPIVDAELVPSKEMKKFSDTSYLFDLGRNIAGVSEIRLKGVRGTIIRLKHGERLYANGHVDQSNIDVHYRPVDDTDPFETDIYVLKGEGEESFRPRFNYKGFQYVEISSSKPVTLTRESLHGYFMHSDVKPVGSIQSSDSIINKIWSATNNSYLSNLFGYPTDCPQREKNGWTGDAAIAVETGLYNFDGITVYEKWMADHRDEQQPNGVLPSIVPTGGWGYEWGNGPDWTSTIAIIPWNLYMFYGDSKALADDYDHIKRYIDHINELYPSGLVSWGLGDWVPVKSVSPVELTSTCYYYADVMILAKTARLFGKEKDWVYYTALASKIKTAFNRKYLDTLNKVYGKGTQTEMAVPLYWGIVPDEWKALIAGNLAKRVQADSARLDVGLLGTKAILNALSENGYADLAFRLASSRTYPSWGWWMVNGATTLYENWKIDAVNDISLNHIMFGEIGAWFYKALGGMRPDPEHPGFKNILLEPCFVKGLDSFSCYHDGPFGRIVSSWKRINNTIEYQVTIPPNSRASLILQGKKYMISSGVYHYTLSNQNEIIP</sequence>
<evidence type="ECO:0000313" key="9">
    <source>
        <dbReference type="Proteomes" id="UP000184048"/>
    </source>
</evidence>
<evidence type="ECO:0000259" key="6">
    <source>
        <dbReference type="Pfam" id="PF17389"/>
    </source>
</evidence>
<feature type="domain" description="Alpha-L-rhamnosidase concanavalin-like" evidence="4">
    <location>
        <begin position="345"/>
        <end position="455"/>
    </location>
</feature>
<dbReference type="InterPro" id="IPR008902">
    <property type="entry name" value="Rhamnosid_concanavalin"/>
</dbReference>
<dbReference type="Gene3D" id="1.50.10.10">
    <property type="match status" value="1"/>
</dbReference>
<dbReference type="InterPro" id="IPR008979">
    <property type="entry name" value="Galactose-bd-like_sf"/>
</dbReference>
<dbReference type="GO" id="GO:0030596">
    <property type="term" value="F:alpha-L-rhamnosidase activity"/>
    <property type="evidence" value="ECO:0007669"/>
    <property type="project" value="UniProtKB-EC"/>
</dbReference>
<dbReference type="PIRSF" id="PIRSF010631">
    <property type="entry name" value="A-rhamnsds"/>
    <property type="match status" value="1"/>
</dbReference>
<evidence type="ECO:0000256" key="3">
    <source>
        <dbReference type="ARBA" id="ARBA00022801"/>
    </source>
</evidence>
<dbReference type="EMBL" id="FQUU01000006">
    <property type="protein sequence ID" value="SHF13220.1"/>
    <property type="molecule type" value="Genomic_DNA"/>
</dbReference>
<gene>
    <name evidence="8" type="ORF">SAMN02745131_01889</name>
</gene>
<feature type="domain" description="Alpha-L-rhamnosidase C-terminal" evidence="7">
    <location>
        <begin position="795"/>
        <end position="859"/>
    </location>
</feature>
<dbReference type="AlphaFoldDB" id="A0A1M4Z5D9"/>
<dbReference type="SUPFAM" id="SSF49785">
    <property type="entry name" value="Galactose-binding domain-like"/>
    <property type="match status" value="1"/>
</dbReference>
<dbReference type="Pfam" id="PF17390">
    <property type="entry name" value="Bac_rhamnosid_C"/>
    <property type="match status" value="1"/>
</dbReference>
<dbReference type="GO" id="GO:0005975">
    <property type="term" value="P:carbohydrate metabolic process"/>
    <property type="evidence" value="ECO:0007669"/>
    <property type="project" value="InterPro"/>
</dbReference>
<evidence type="ECO:0000313" key="8">
    <source>
        <dbReference type="EMBL" id="SHF13220.1"/>
    </source>
</evidence>
<dbReference type="Pfam" id="PF17389">
    <property type="entry name" value="Bac_rhamnosid6H"/>
    <property type="match status" value="1"/>
</dbReference>
<dbReference type="Gene3D" id="2.60.120.260">
    <property type="entry name" value="Galactose-binding domain-like"/>
    <property type="match status" value="2"/>
</dbReference>
<dbReference type="InterPro" id="IPR013737">
    <property type="entry name" value="Bac_rhamnosid_N"/>
</dbReference>
<keyword evidence="3" id="KW-0378">Hydrolase</keyword>
<dbReference type="PANTHER" id="PTHR33307:SF6">
    <property type="entry name" value="ALPHA-RHAMNOSIDASE (EUROFUNG)-RELATED"/>
    <property type="match status" value="1"/>
</dbReference>
<dbReference type="Pfam" id="PF05592">
    <property type="entry name" value="Bac_rhamnosid"/>
    <property type="match status" value="1"/>
</dbReference>
<dbReference type="STRING" id="1121884.SAMN02745131_01889"/>
<dbReference type="InterPro" id="IPR008928">
    <property type="entry name" value="6-hairpin_glycosidase_sf"/>
</dbReference>
<reference evidence="8 9" key="1">
    <citation type="submission" date="2016-11" db="EMBL/GenBank/DDBJ databases">
        <authorList>
            <person name="Jaros S."/>
            <person name="Januszkiewicz K."/>
            <person name="Wedrychowicz H."/>
        </authorList>
    </citation>
    <scope>NUCLEOTIDE SEQUENCE [LARGE SCALE GENOMIC DNA]</scope>
    <source>
        <strain evidence="8 9">DSM 18119</strain>
    </source>
</reference>
<dbReference type="Gene3D" id="2.60.420.10">
    <property type="entry name" value="Maltose phosphorylase, domain 3"/>
    <property type="match status" value="1"/>
</dbReference>
<protein>
    <recommendedName>
        <fullName evidence="2">alpha-L-rhamnosidase</fullName>
        <ecNumber evidence="2">3.2.1.40</ecNumber>
    </recommendedName>
</protein>
<evidence type="ECO:0000256" key="2">
    <source>
        <dbReference type="ARBA" id="ARBA00012652"/>
    </source>
</evidence>
<organism evidence="8 9">
    <name type="scientific">Flavisolibacter ginsengisoli DSM 18119</name>
    <dbReference type="NCBI Taxonomy" id="1121884"/>
    <lineage>
        <taxon>Bacteria</taxon>
        <taxon>Pseudomonadati</taxon>
        <taxon>Bacteroidota</taxon>
        <taxon>Chitinophagia</taxon>
        <taxon>Chitinophagales</taxon>
        <taxon>Chitinophagaceae</taxon>
        <taxon>Flavisolibacter</taxon>
    </lineage>
</organism>
<dbReference type="Proteomes" id="UP000184048">
    <property type="component" value="Unassembled WGS sequence"/>
</dbReference>
<dbReference type="InterPro" id="IPR035398">
    <property type="entry name" value="Bac_rhamnosid_C"/>
</dbReference>